<dbReference type="EMBL" id="PNHQ01000018">
    <property type="protein sequence ID" value="PMC79319.1"/>
    <property type="molecule type" value="Genomic_DNA"/>
</dbReference>
<evidence type="ECO:0000313" key="12">
    <source>
        <dbReference type="EMBL" id="PMC79319.1"/>
    </source>
</evidence>
<evidence type="ECO:0000256" key="6">
    <source>
        <dbReference type="ARBA" id="ARBA00022927"/>
    </source>
</evidence>
<dbReference type="OrthoDB" id="9800132at2"/>
<protein>
    <submittedName>
        <fullName evidence="12">Preprotein translocase subunit YajC</fullName>
    </submittedName>
</protein>
<evidence type="ECO:0000256" key="3">
    <source>
        <dbReference type="ARBA" id="ARBA00022448"/>
    </source>
</evidence>
<evidence type="ECO:0000256" key="9">
    <source>
        <dbReference type="ARBA" id="ARBA00023136"/>
    </source>
</evidence>
<feature type="region of interest" description="Disordered" evidence="10">
    <location>
        <begin position="83"/>
        <end position="128"/>
    </location>
</feature>
<comment type="similarity">
    <text evidence="2">Belongs to the YajC family.</text>
</comment>
<dbReference type="AlphaFoldDB" id="A0A2N6UCN2"/>
<reference evidence="12 13" key="1">
    <citation type="submission" date="2017-09" db="EMBL/GenBank/DDBJ databases">
        <title>Bacterial strain isolated from the female urinary microbiota.</title>
        <authorList>
            <person name="Thomas-White K."/>
            <person name="Kumar N."/>
            <person name="Forster S."/>
            <person name="Putonti C."/>
            <person name="Lawley T."/>
            <person name="Wolfe A.J."/>
        </authorList>
    </citation>
    <scope>NUCLEOTIDE SEQUENCE [LARGE SCALE GENOMIC DNA]</scope>
    <source>
        <strain evidence="12 13">UMB0240</strain>
    </source>
</reference>
<comment type="subcellular location">
    <subcellularLocation>
        <location evidence="1">Cell membrane</location>
        <topology evidence="1">Single-pass membrane protein</topology>
    </subcellularLocation>
</comment>
<dbReference type="SMART" id="SM01323">
    <property type="entry name" value="YajC"/>
    <property type="match status" value="1"/>
</dbReference>
<keyword evidence="3" id="KW-0813">Transport</keyword>
<feature type="compositionally biased region" description="Acidic residues" evidence="10">
    <location>
        <begin position="99"/>
        <end position="128"/>
    </location>
</feature>
<dbReference type="NCBIfam" id="TIGR00739">
    <property type="entry name" value="yajC"/>
    <property type="match status" value="1"/>
</dbReference>
<evidence type="ECO:0000256" key="1">
    <source>
        <dbReference type="ARBA" id="ARBA00004162"/>
    </source>
</evidence>
<organism evidence="12 13">
    <name type="scientific">Aerococcus viridans</name>
    <dbReference type="NCBI Taxonomy" id="1377"/>
    <lineage>
        <taxon>Bacteria</taxon>
        <taxon>Bacillati</taxon>
        <taxon>Bacillota</taxon>
        <taxon>Bacilli</taxon>
        <taxon>Lactobacillales</taxon>
        <taxon>Aerococcaceae</taxon>
        <taxon>Aerococcus</taxon>
    </lineage>
</organism>
<keyword evidence="5 11" id="KW-0812">Transmembrane</keyword>
<dbReference type="Proteomes" id="UP000235701">
    <property type="component" value="Unassembled WGS sequence"/>
</dbReference>
<evidence type="ECO:0000256" key="7">
    <source>
        <dbReference type="ARBA" id="ARBA00022989"/>
    </source>
</evidence>
<dbReference type="InterPro" id="IPR003849">
    <property type="entry name" value="Preprotein_translocase_YajC"/>
</dbReference>
<proteinExistence type="inferred from homology"/>
<comment type="caution">
    <text evidence="12">The sequence shown here is derived from an EMBL/GenBank/DDBJ whole genome shotgun (WGS) entry which is preliminary data.</text>
</comment>
<keyword evidence="13" id="KW-1185">Reference proteome</keyword>
<evidence type="ECO:0000256" key="10">
    <source>
        <dbReference type="SAM" id="MobiDB-lite"/>
    </source>
</evidence>
<dbReference type="PANTHER" id="PTHR33909:SF1">
    <property type="entry name" value="SEC TRANSLOCON ACCESSORY COMPLEX SUBUNIT YAJC"/>
    <property type="match status" value="1"/>
</dbReference>
<keyword evidence="8" id="KW-0811">Translocation</keyword>
<dbReference type="PANTHER" id="PTHR33909">
    <property type="entry name" value="SEC TRANSLOCON ACCESSORY COMPLEX SUBUNIT YAJC"/>
    <property type="match status" value="1"/>
</dbReference>
<sequence>MGTVLYIIVLVALMYFMLIRPQQKRQKETQEMMAAMAVGDSAVTIGGLHGVIAEIDEVNNTITLDCEGIYLVFDRRAIARTQKADPMNTKEANDIVSDAAEEEAHESEVIVEDAQDVEVGDQQENDQN</sequence>
<keyword evidence="6" id="KW-0653">Protein transport</keyword>
<keyword evidence="9 11" id="KW-0472">Membrane</keyword>
<dbReference type="RefSeq" id="WP_070467528.1">
    <property type="nucleotide sequence ID" value="NZ_PNHQ01000018.1"/>
</dbReference>
<keyword evidence="4" id="KW-1003">Cell membrane</keyword>
<evidence type="ECO:0000256" key="4">
    <source>
        <dbReference type="ARBA" id="ARBA00022475"/>
    </source>
</evidence>
<evidence type="ECO:0000256" key="5">
    <source>
        <dbReference type="ARBA" id="ARBA00022692"/>
    </source>
</evidence>
<accession>A0A2N6UCN2</accession>
<evidence type="ECO:0000256" key="11">
    <source>
        <dbReference type="SAM" id="Phobius"/>
    </source>
</evidence>
<gene>
    <name evidence="12" type="primary">yajC</name>
    <name evidence="12" type="ORF">CJ191_07285</name>
</gene>
<evidence type="ECO:0000256" key="8">
    <source>
        <dbReference type="ARBA" id="ARBA00023010"/>
    </source>
</evidence>
<dbReference type="PRINTS" id="PR01853">
    <property type="entry name" value="YAJCTRNLCASE"/>
</dbReference>
<dbReference type="GO" id="GO:0015031">
    <property type="term" value="P:protein transport"/>
    <property type="evidence" value="ECO:0007669"/>
    <property type="project" value="UniProtKB-KW"/>
</dbReference>
<dbReference type="GO" id="GO:0005886">
    <property type="term" value="C:plasma membrane"/>
    <property type="evidence" value="ECO:0007669"/>
    <property type="project" value="UniProtKB-SubCell"/>
</dbReference>
<dbReference type="Pfam" id="PF02699">
    <property type="entry name" value="YajC"/>
    <property type="match status" value="1"/>
</dbReference>
<feature type="transmembrane region" description="Helical" evidence="11">
    <location>
        <begin position="6"/>
        <end position="23"/>
    </location>
</feature>
<evidence type="ECO:0000256" key="2">
    <source>
        <dbReference type="ARBA" id="ARBA00006742"/>
    </source>
</evidence>
<name>A0A2N6UCN2_9LACT</name>
<keyword evidence="7 11" id="KW-1133">Transmembrane helix</keyword>
<evidence type="ECO:0000313" key="13">
    <source>
        <dbReference type="Proteomes" id="UP000235701"/>
    </source>
</evidence>